<dbReference type="InterPro" id="IPR056924">
    <property type="entry name" value="SH3_Tf2-1"/>
</dbReference>
<protein>
    <recommendedName>
        <fullName evidence="1">Tf2-1-like SH3-like domain-containing protein</fullName>
    </recommendedName>
</protein>
<proteinExistence type="predicted"/>
<evidence type="ECO:0000259" key="1">
    <source>
        <dbReference type="Pfam" id="PF24626"/>
    </source>
</evidence>
<dbReference type="InterPro" id="IPR016197">
    <property type="entry name" value="Chromo-like_dom_sf"/>
</dbReference>
<dbReference type="SUPFAM" id="SSF54160">
    <property type="entry name" value="Chromo domain-like"/>
    <property type="match status" value="1"/>
</dbReference>
<reference evidence="2 3" key="1">
    <citation type="submission" date="2024-01" db="EMBL/GenBank/DDBJ databases">
        <title>Genome assemblies of Stephania.</title>
        <authorList>
            <person name="Yang L."/>
        </authorList>
    </citation>
    <scope>NUCLEOTIDE SEQUENCE [LARGE SCALE GENOMIC DNA]</scope>
    <source>
        <strain evidence="2">JXDWG</strain>
        <tissue evidence="2">Leaf</tissue>
    </source>
</reference>
<feature type="domain" description="Tf2-1-like SH3-like" evidence="1">
    <location>
        <begin position="103"/>
        <end position="167"/>
    </location>
</feature>
<sequence length="239" mass="28092">MLRACINDFQNGWSKYLHSIDFAYNNSYQTSIRMTLYDALYGRPCRSPTCWLDKEDKVLLGPEIIAETNNKIQIIQNRLKIAQSCQKTCADSGRKSSKLQVDELVLLKLSPMKGIQRFGKKEKFAPRFICPFSVAERIGETTYRIDHPLAPEKIHDVFHVSMLKKYKPDSSHIIQWNDLYLEPNSSYQEQPTRILNNKIQQLRNRQMEFVKVLWQHHSTEEATWELKSEMQKSYPHLLI</sequence>
<keyword evidence="3" id="KW-1185">Reference proteome</keyword>
<dbReference type="GO" id="GO:0003676">
    <property type="term" value="F:nucleic acid binding"/>
    <property type="evidence" value="ECO:0007669"/>
    <property type="project" value="InterPro"/>
</dbReference>
<comment type="caution">
    <text evidence="2">The sequence shown here is derived from an EMBL/GenBank/DDBJ whole genome shotgun (WGS) entry which is preliminary data.</text>
</comment>
<gene>
    <name evidence="2" type="ORF">Scep_014885</name>
</gene>
<name>A0AAP0P0W6_9MAGN</name>
<dbReference type="Pfam" id="PF24626">
    <property type="entry name" value="SH3_Tf2-1"/>
    <property type="match status" value="1"/>
</dbReference>
<evidence type="ECO:0000313" key="3">
    <source>
        <dbReference type="Proteomes" id="UP001419268"/>
    </source>
</evidence>
<dbReference type="InterPro" id="IPR036397">
    <property type="entry name" value="RNaseH_sf"/>
</dbReference>
<dbReference type="PANTHER" id="PTHR46148">
    <property type="entry name" value="CHROMO DOMAIN-CONTAINING PROTEIN"/>
    <property type="match status" value="1"/>
</dbReference>
<organism evidence="2 3">
    <name type="scientific">Stephania cephalantha</name>
    <dbReference type="NCBI Taxonomy" id="152367"/>
    <lineage>
        <taxon>Eukaryota</taxon>
        <taxon>Viridiplantae</taxon>
        <taxon>Streptophyta</taxon>
        <taxon>Embryophyta</taxon>
        <taxon>Tracheophyta</taxon>
        <taxon>Spermatophyta</taxon>
        <taxon>Magnoliopsida</taxon>
        <taxon>Ranunculales</taxon>
        <taxon>Menispermaceae</taxon>
        <taxon>Menispermoideae</taxon>
        <taxon>Cissampelideae</taxon>
        <taxon>Stephania</taxon>
    </lineage>
</organism>
<dbReference type="Proteomes" id="UP001419268">
    <property type="component" value="Unassembled WGS sequence"/>
</dbReference>
<evidence type="ECO:0000313" key="2">
    <source>
        <dbReference type="EMBL" id="KAK9126039.1"/>
    </source>
</evidence>
<dbReference type="Gene3D" id="3.30.420.10">
    <property type="entry name" value="Ribonuclease H-like superfamily/Ribonuclease H"/>
    <property type="match status" value="1"/>
</dbReference>
<dbReference type="AlphaFoldDB" id="A0AAP0P0W6"/>
<dbReference type="EMBL" id="JBBNAG010000006">
    <property type="protein sequence ID" value="KAK9126039.1"/>
    <property type="molecule type" value="Genomic_DNA"/>
</dbReference>
<accession>A0AAP0P0W6</accession>
<dbReference type="PANTHER" id="PTHR46148:SF57">
    <property type="entry name" value="OS12G0499874 PROTEIN"/>
    <property type="match status" value="1"/>
</dbReference>